<keyword evidence="6" id="KW-0807">Transducer</keyword>
<feature type="transmembrane region" description="Helical" evidence="6">
    <location>
        <begin position="282"/>
        <end position="302"/>
    </location>
</feature>
<comment type="similarity">
    <text evidence="6">Belongs to the insect chemoreceptor superfamily. Gustatory receptor (GR) family.</text>
</comment>
<comment type="function">
    <text evidence="6">Gustatory receptor which mediates acceptance or avoidance behavior, depending on its substrates.</text>
</comment>
<name>A0A7E5VMJ8_TRINI</name>
<evidence type="ECO:0000256" key="6">
    <source>
        <dbReference type="RuleBase" id="RU363108"/>
    </source>
</evidence>
<evidence type="ECO:0000313" key="7">
    <source>
        <dbReference type="Proteomes" id="UP000322000"/>
    </source>
</evidence>
<feature type="transmembrane region" description="Helical" evidence="6">
    <location>
        <begin position="190"/>
        <end position="211"/>
    </location>
</feature>
<feature type="transmembrane region" description="Helical" evidence="6">
    <location>
        <begin position="154"/>
        <end position="178"/>
    </location>
</feature>
<evidence type="ECO:0000256" key="4">
    <source>
        <dbReference type="ARBA" id="ARBA00022989"/>
    </source>
</evidence>
<dbReference type="GO" id="GO:0050909">
    <property type="term" value="P:sensory perception of taste"/>
    <property type="evidence" value="ECO:0007669"/>
    <property type="project" value="InterPro"/>
</dbReference>
<evidence type="ECO:0000256" key="1">
    <source>
        <dbReference type="ARBA" id="ARBA00004651"/>
    </source>
</evidence>
<evidence type="ECO:0000313" key="8">
    <source>
        <dbReference type="RefSeq" id="XP_026729411.1"/>
    </source>
</evidence>
<dbReference type="FunCoup" id="A0A7E5VMJ8">
    <property type="interactions" value="13"/>
</dbReference>
<dbReference type="GeneID" id="113495039"/>
<comment type="caution">
    <text evidence="6">Lacks conserved residue(s) required for the propagation of feature annotation.</text>
</comment>
<accession>A0A7E5VMJ8</accession>
<evidence type="ECO:0000256" key="5">
    <source>
        <dbReference type="ARBA" id="ARBA00023136"/>
    </source>
</evidence>
<dbReference type="RefSeq" id="XP_026729411.1">
    <property type="nucleotide sequence ID" value="XM_026873610.1"/>
</dbReference>
<dbReference type="InterPro" id="IPR013604">
    <property type="entry name" value="7TM_chemorcpt"/>
</dbReference>
<dbReference type="Proteomes" id="UP000322000">
    <property type="component" value="Chromosome 6"/>
</dbReference>
<evidence type="ECO:0000256" key="2">
    <source>
        <dbReference type="ARBA" id="ARBA00022475"/>
    </source>
</evidence>
<keyword evidence="2 6" id="KW-1003">Cell membrane</keyword>
<feature type="transmembrane region" description="Helical" evidence="6">
    <location>
        <begin position="55"/>
        <end position="77"/>
    </location>
</feature>
<protein>
    <recommendedName>
        <fullName evidence="6">Gustatory receptor</fullName>
    </recommendedName>
</protein>
<comment type="subcellular location">
    <subcellularLocation>
        <location evidence="1 6">Cell membrane</location>
        <topology evidence="1 6">Multi-pass membrane protein</topology>
    </subcellularLocation>
</comment>
<dbReference type="GO" id="GO:0005886">
    <property type="term" value="C:plasma membrane"/>
    <property type="evidence" value="ECO:0007669"/>
    <property type="project" value="UniProtKB-SubCell"/>
</dbReference>
<dbReference type="InParanoid" id="A0A7E5VMJ8"/>
<keyword evidence="7" id="KW-1185">Reference proteome</keyword>
<feature type="transmembrane region" description="Helical" evidence="6">
    <location>
        <begin position="21"/>
        <end position="43"/>
    </location>
</feature>
<evidence type="ECO:0000256" key="3">
    <source>
        <dbReference type="ARBA" id="ARBA00022692"/>
    </source>
</evidence>
<keyword evidence="6" id="KW-0675">Receptor</keyword>
<organism evidence="7 8">
    <name type="scientific">Trichoplusia ni</name>
    <name type="common">Cabbage looper</name>
    <dbReference type="NCBI Taxonomy" id="7111"/>
    <lineage>
        <taxon>Eukaryota</taxon>
        <taxon>Metazoa</taxon>
        <taxon>Ecdysozoa</taxon>
        <taxon>Arthropoda</taxon>
        <taxon>Hexapoda</taxon>
        <taxon>Insecta</taxon>
        <taxon>Pterygota</taxon>
        <taxon>Neoptera</taxon>
        <taxon>Endopterygota</taxon>
        <taxon>Lepidoptera</taxon>
        <taxon>Glossata</taxon>
        <taxon>Ditrysia</taxon>
        <taxon>Noctuoidea</taxon>
        <taxon>Noctuidae</taxon>
        <taxon>Plusiinae</taxon>
        <taxon>Trichoplusia</taxon>
    </lineage>
</organism>
<sequence length="360" mass="42503">MPPNLVKKYLKKRFKMKKYNNIVEALYVSKIIRKIAGISIFVLKVTPDNQITKEFTLFGFTFFVLWYVIYFYSTYIAHAEDQTIVRNIYSTKVQRYGDDLERIISSVFVVFAMWKIPVSFSRSISFMEVICNVDRAFESLGESIDYNRDAKSSFFMSIIQLVIYLIRLFTTWASLGYVEIPIQSERMFQVMYSDALALISTTHFCFFLIVVQSRFKYVNKVLEEIRSQKSWEYKLFARSNLATVNVQKAVILQERYICKKIRACAKIYSMLYKVTEATNKMFGVLLTFTIFVSLCYIILYMFYFMEATAAGLFHDVPRYMVFLIYVSWQIFYSLGIVVFVVFTCEQAMFEVRHAYFICIL</sequence>
<dbReference type="GO" id="GO:0007165">
    <property type="term" value="P:signal transduction"/>
    <property type="evidence" value="ECO:0007669"/>
    <property type="project" value="UniProtKB-KW"/>
</dbReference>
<keyword evidence="3 6" id="KW-0812">Transmembrane</keyword>
<gene>
    <name evidence="8" type="primary">LOC113495039</name>
</gene>
<dbReference type="Pfam" id="PF08395">
    <property type="entry name" value="7tm_7"/>
    <property type="match status" value="1"/>
</dbReference>
<reference evidence="8" key="1">
    <citation type="submission" date="2025-08" db="UniProtKB">
        <authorList>
            <consortium name="RefSeq"/>
        </authorList>
    </citation>
    <scope>IDENTIFICATION</scope>
</reference>
<proteinExistence type="inferred from homology"/>
<feature type="transmembrane region" description="Helical" evidence="6">
    <location>
        <begin position="322"/>
        <end position="342"/>
    </location>
</feature>
<dbReference type="OrthoDB" id="7540613at2759"/>
<dbReference type="KEGG" id="tnl:113495039"/>
<keyword evidence="4 6" id="KW-1133">Transmembrane helix</keyword>
<dbReference type="AlphaFoldDB" id="A0A7E5VMJ8"/>
<keyword evidence="5 6" id="KW-0472">Membrane</keyword>